<gene>
    <name evidence="3" type="ORF">JD77_02563</name>
</gene>
<dbReference type="CDD" id="cd14951">
    <property type="entry name" value="NHL-2_like"/>
    <property type="match status" value="1"/>
</dbReference>
<dbReference type="SUPFAM" id="SSF52833">
    <property type="entry name" value="Thioredoxin-like"/>
    <property type="match status" value="1"/>
</dbReference>
<comment type="caution">
    <text evidence="3">The sequence shown here is derived from an EMBL/GenBank/DDBJ whole genome shotgun (WGS) entry which is preliminary data.</text>
</comment>
<evidence type="ECO:0000313" key="3">
    <source>
        <dbReference type="EMBL" id="TWH67583.1"/>
    </source>
</evidence>
<dbReference type="EMBL" id="VLKE01000001">
    <property type="protein sequence ID" value="TWH67583.1"/>
    <property type="molecule type" value="Genomic_DNA"/>
</dbReference>
<feature type="domain" description="Thioredoxin" evidence="2">
    <location>
        <begin position="132"/>
        <end position="277"/>
    </location>
</feature>
<sequence length="741" mass="78501">MPSAVTVASSVRRRTVTPPFAGVDDHPAIGSAATIVVGDDAYPAVVIRAGLTAVTVRRVEHGEPRRNRDHTALVATGDLSRPVGPPEVYRLQDGRYRTASAVLTFGEAVSRTPLPQPRRAGWGPMVRHDGVMSPRVRAPELRGRAWLNTGGKALTIESLKGRCTILDFWTFCCINCLHVLDELRPLEEKYADVLVVIGVHSPKFEHEKDPDALAAAVERYGVHHPVLDDPELDMWQQYAARAWPTLAVIDPEGYVVATMAGEGHAEGLARLIDELIATHEAKGTLHRGDGPYVPPAEPETTLRFPGKAVVLRDGNLLVSDSARHSLVELAPDGETVLRRIGSGSRGRADGPAGTAGFSEPQGVCLLPEHVAEIAGYDLVVADTVNHLLRGVRRGSGEVVTVAGTGRQWRSTVDDHAHDALSVDLSSPWDLAWYDDRVVVAMAGIHQLWWFDPIKRTAGMYAGTTVEALRDGPLAEAWMAQPSGLSVSADGSRLWVADSETSAIRYVENGVMGTAVGQGLFDFGHVDGPAGTALLQHPLGVCALPDGSVLIADTYNGAVRRYDPGTGLVGTVADGLAEPSDLVLTADGGVLVVESAAHRLTRLAPGALTAAGASTVDGPRHRTERKPTDVAAGEVTLDVVFTPAPGQQLDDTFGPSTRLVVSASPPELLLEGAGTGTELSRRLVLNGAVPSGVLQVTAQAATCDADVEHAACHLTRQDWGVPVRVVEGAVARLPLVLRGLDA</sequence>
<keyword evidence="3" id="KW-0413">Isomerase</keyword>
<dbReference type="PANTHER" id="PTHR46388:SF2">
    <property type="entry name" value="NHL REPEAT-CONTAINING PROTEIN 2"/>
    <property type="match status" value="1"/>
</dbReference>
<accession>A0A562IA60</accession>
<dbReference type="Pfam" id="PF13905">
    <property type="entry name" value="Thioredoxin_8"/>
    <property type="match status" value="1"/>
</dbReference>
<dbReference type="SUPFAM" id="SSF101898">
    <property type="entry name" value="NHL repeat"/>
    <property type="match status" value="1"/>
</dbReference>
<proteinExistence type="predicted"/>
<dbReference type="InterPro" id="IPR036249">
    <property type="entry name" value="Thioredoxin-like_sf"/>
</dbReference>
<dbReference type="InterPro" id="IPR011042">
    <property type="entry name" value="6-blade_b-propeller_TolB-like"/>
</dbReference>
<name>A0A562IA60_MICOL</name>
<keyword evidence="1" id="KW-0677">Repeat</keyword>
<dbReference type="InterPro" id="IPR013766">
    <property type="entry name" value="Thioredoxin_domain"/>
</dbReference>
<evidence type="ECO:0000259" key="2">
    <source>
        <dbReference type="PROSITE" id="PS51352"/>
    </source>
</evidence>
<dbReference type="Gene3D" id="2.120.10.30">
    <property type="entry name" value="TolB, C-terminal domain"/>
    <property type="match status" value="2"/>
</dbReference>
<evidence type="ECO:0000313" key="4">
    <source>
        <dbReference type="Proteomes" id="UP000319825"/>
    </source>
</evidence>
<dbReference type="AlphaFoldDB" id="A0A562IA60"/>
<dbReference type="InterPro" id="IPR045302">
    <property type="entry name" value="NHL2_NHL_rpt_dom"/>
</dbReference>
<protein>
    <submittedName>
        <fullName evidence="3">Thiol-disulfide isomerase/thioredoxin</fullName>
    </submittedName>
</protein>
<keyword evidence="4" id="KW-1185">Reference proteome</keyword>
<dbReference type="PANTHER" id="PTHR46388">
    <property type="entry name" value="NHL REPEAT-CONTAINING PROTEIN 2"/>
    <property type="match status" value="1"/>
</dbReference>
<evidence type="ECO:0000256" key="1">
    <source>
        <dbReference type="ARBA" id="ARBA00022737"/>
    </source>
</evidence>
<dbReference type="GO" id="GO:0016853">
    <property type="term" value="F:isomerase activity"/>
    <property type="evidence" value="ECO:0007669"/>
    <property type="project" value="UniProtKB-KW"/>
</dbReference>
<dbReference type="Pfam" id="PF01436">
    <property type="entry name" value="NHL"/>
    <property type="match status" value="1"/>
</dbReference>
<dbReference type="Gene3D" id="3.40.30.10">
    <property type="entry name" value="Glutaredoxin"/>
    <property type="match status" value="1"/>
</dbReference>
<reference evidence="3 4" key="1">
    <citation type="submission" date="2019-07" db="EMBL/GenBank/DDBJ databases">
        <title>R&amp;d 2014.</title>
        <authorList>
            <person name="Klenk H.-P."/>
        </authorList>
    </citation>
    <scope>NUCLEOTIDE SEQUENCE [LARGE SCALE GENOMIC DNA]</scope>
    <source>
        <strain evidence="3 4">DSM 43868</strain>
    </source>
</reference>
<dbReference type="PROSITE" id="PS51352">
    <property type="entry name" value="THIOREDOXIN_2"/>
    <property type="match status" value="1"/>
</dbReference>
<organism evidence="3 4">
    <name type="scientific">Micromonospora olivasterospora</name>
    <dbReference type="NCBI Taxonomy" id="1880"/>
    <lineage>
        <taxon>Bacteria</taxon>
        <taxon>Bacillati</taxon>
        <taxon>Actinomycetota</taxon>
        <taxon>Actinomycetes</taxon>
        <taxon>Micromonosporales</taxon>
        <taxon>Micromonosporaceae</taxon>
        <taxon>Micromonospora</taxon>
    </lineage>
</organism>
<dbReference type="Proteomes" id="UP000319825">
    <property type="component" value="Unassembled WGS sequence"/>
</dbReference>
<dbReference type="InterPro" id="IPR012336">
    <property type="entry name" value="Thioredoxin-like_fold"/>
</dbReference>
<dbReference type="InterPro" id="IPR001258">
    <property type="entry name" value="NHL_repeat"/>
</dbReference>